<gene>
    <name evidence="4" type="primary">gpr</name>
    <name evidence="5" type="ORF">H8696_04035</name>
</gene>
<comment type="PTM">
    <text evidence="4">Autoproteolytically processed. The inactive tetrameric zymogen termed p46 autoprocesses to a smaller form termed p41, which is active only during spore germination.</text>
</comment>
<feature type="propeptide" id="PRO_5038192202" evidence="4">
    <location>
        <begin position="1"/>
        <end position="6"/>
    </location>
</feature>
<dbReference type="GO" id="GO:0004222">
    <property type="term" value="F:metalloendopeptidase activity"/>
    <property type="evidence" value="ECO:0007669"/>
    <property type="project" value="UniProtKB-UniRule"/>
</dbReference>
<dbReference type="Proteomes" id="UP000623172">
    <property type="component" value="Unassembled WGS sequence"/>
</dbReference>
<comment type="catalytic activity">
    <reaction evidence="4">
        <text>Endopeptidase action with P4 Glu or Asp, P1 preferably Glu &gt; Asp, P1' hydrophobic and P2' Ala.</text>
        <dbReference type="EC" id="3.4.24.78"/>
    </reaction>
</comment>
<proteinExistence type="inferred from homology"/>
<feature type="chain" id="PRO_5038192201" description="Germination protease" evidence="4">
    <location>
        <begin position="7"/>
        <end position="316"/>
    </location>
</feature>
<dbReference type="RefSeq" id="WP_249315078.1">
    <property type="nucleotide sequence ID" value="NZ_JACRSR010000001.1"/>
</dbReference>
<evidence type="ECO:0000256" key="4">
    <source>
        <dbReference type="HAMAP-Rule" id="MF_00626"/>
    </source>
</evidence>
<reference evidence="5" key="1">
    <citation type="submission" date="2020-08" db="EMBL/GenBank/DDBJ databases">
        <title>Genome public.</title>
        <authorList>
            <person name="Liu C."/>
            <person name="Sun Q."/>
        </authorList>
    </citation>
    <scope>NUCLEOTIDE SEQUENCE</scope>
    <source>
        <strain evidence="5">NSJ-53</strain>
    </source>
</reference>
<keyword evidence="3 4" id="KW-0865">Zymogen</keyword>
<keyword evidence="2 4" id="KW-0378">Hydrolase</keyword>
<dbReference type="EMBL" id="JACRSR010000001">
    <property type="protein sequence ID" value="MBC8531013.1"/>
    <property type="molecule type" value="Genomic_DNA"/>
</dbReference>
<dbReference type="EC" id="3.4.24.78" evidence="4"/>
<dbReference type="AlphaFoldDB" id="A0A926D463"/>
<evidence type="ECO:0000313" key="5">
    <source>
        <dbReference type="EMBL" id="MBC8531013.1"/>
    </source>
</evidence>
<dbReference type="InterPro" id="IPR023430">
    <property type="entry name" value="Pept_HybD-like_dom_sf"/>
</dbReference>
<evidence type="ECO:0000256" key="3">
    <source>
        <dbReference type="ARBA" id="ARBA00023145"/>
    </source>
</evidence>
<dbReference type="InterPro" id="IPR005080">
    <property type="entry name" value="Peptidase_A25"/>
</dbReference>
<protein>
    <recommendedName>
        <fullName evidence="4">Germination protease</fullName>
        <ecNumber evidence="4">3.4.24.78</ecNumber>
    </recommendedName>
    <alternativeName>
        <fullName evidence="4">GPR endopeptidase</fullName>
    </alternativeName>
    <alternativeName>
        <fullName evidence="4">Germination proteinase</fullName>
    </alternativeName>
    <alternativeName>
        <fullName evidence="4">Spore protease</fullName>
    </alternativeName>
</protein>
<evidence type="ECO:0000313" key="6">
    <source>
        <dbReference type="Proteomes" id="UP000623172"/>
    </source>
</evidence>
<dbReference type="NCBIfam" id="TIGR01441">
    <property type="entry name" value="GPR"/>
    <property type="match status" value="1"/>
</dbReference>
<keyword evidence="1 4" id="KW-0645">Protease</keyword>
<dbReference type="Pfam" id="PF03418">
    <property type="entry name" value="Peptidase_A25"/>
    <property type="match status" value="2"/>
</dbReference>
<comment type="function">
    <text evidence="4">Initiates the rapid degradation of small, acid-soluble proteins during spore germination.</text>
</comment>
<accession>A0A926D463</accession>
<dbReference type="GO" id="GO:0009847">
    <property type="term" value="P:spore germination"/>
    <property type="evidence" value="ECO:0007669"/>
    <property type="project" value="UniProtKB-UniRule"/>
</dbReference>
<comment type="similarity">
    <text evidence="4">Belongs to the peptidase A25 family.</text>
</comment>
<comment type="caution">
    <text evidence="5">The sequence shown here is derived from an EMBL/GenBank/DDBJ whole genome shotgun (WGS) entry which is preliminary data.</text>
</comment>
<dbReference type="Gene3D" id="3.40.50.1450">
    <property type="entry name" value="HybD-like"/>
    <property type="match status" value="1"/>
</dbReference>
<dbReference type="PIRSF" id="PIRSF019549">
    <property type="entry name" value="Peptidase_A25"/>
    <property type="match status" value="1"/>
</dbReference>
<organism evidence="5 6">
    <name type="scientific">Gehongia tenuis</name>
    <dbReference type="NCBI Taxonomy" id="2763655"/>
    <lineage>
        <taxon>Bacteria</taxon>
        <taxon>Bacillati</taxon>
        <taxon>Bacillota</taxon>
        <taxon>Clostridia</taxon>
        <taxon>Christensenellales</taxon>
        <taxon>Christensenellaceae</taxon>
        <taxon>Gehongia</taxon>
    </lineage>
</organism>
<dbReference type="SUPFAM" id="SSF53163">
    <property type="entry name" value="HybD-like"/>
    <property type="match status" value="1"/>
</dbReference>
<keyword evidence="6" id="KW-1185">Reference proteome</keyword>
<dbReference type="HAMAP" id="MF_00626">
    <property type="entry name" value="Germination_prot"/>
    <property type="match status" value="1"/>
</dbReference>
<evidence type="ECO:0000256" key="1">
    <source>
        <dbReference type="ARBA" id="ARBA00022670"/>
    </source>
</evidence>
<sequence>MNIRTDLAMEAREILQKKDPESVSGVSESHETLAKGELTVTRVRIETEEGARKMGKAVGTYVTLEFPAVPERSMELEDEIANQLAKELKALLPEMTAETTALVVGLGNWNMTPDALGPRVVDQMLVTRHMLMAMPDAIDERIRSVSAIAPGVLGLTGLETFEVISSLVERIAPDVLVVIDSLAARKASRIGTTIQISDTGIQPGSGVGNRRREISQKTLGIPVIALGVPMVVYASTIAQDAIEMALSGGKRSLNSLEEKLLENVQQQVLSGTFPQMVVTPKEVDELIEEASKSLSEGLNMAFHDGLSLEEVRSYGV</sequence>
<name>A0A926D463_9FIRM</name>
<comment type="subunit">
    <text evidence="4">Homotetramer.</text>
</comment>
<evidence type="ECO:0000256" key="2">
    <source>
        <dbReference type="ARBA" id="ARBA00022801"/>
    </source>
</evidence>
<dbReference type="GO" id="GO:0006508">
    <property type="term" value="P:proteolysis"/>
    <property type="evidence" value="ECO:0007669"/>
    <property type="project" value="UniProtKB-UniRule"/>
</dbReference>